<dbReference type="PANTHER" id="PTHR37842">
    <property type="match status" value="1"/>
</dbReference>
<dbReference type="EMBL" id="CP016359">
    <property type="protein sequence ID" value="APU67061.1"/>
    <property type="molecule type" value="Genomic_DNA"/>
</dbReference>
<accession>A0A1L7I0E3</accession>
<dbReference type="Gene3D" id="2.60.120.1620">
    <property type="match status" value="1"/>
</dbReference>
<dbReference type="InterPro" id="IPR042301">
    <property type="entry name" value="GH115_sf"/>
</dbReference>
<protein>
    <submittedName>
        <fullName evidence="1">Uncharacterized protein</fullName>
    </submittedName>
</protein>
<reference evidence="1 2" key="1">
    <citation type="submission" date="2016-07" db="EMBL/GenBank/DDBJ databases">
        <title>Multi-omics approach to identify versatile polysaccharide utilization systems of a marine flavobacterium Gramella flava.</title>
        <authorList>
            <person name="Tang K."/>
        </authorList>
    </citation>
    <scope>NUCLEOTIDE SEQUENCE [LARGE SCALE GENOMIC DNA]</scope>
    <source>
        <strain evidence="1 2">JLT2011</strain>
    </source>
</reference>
<dbReference type="Pfam" id="PF17829">
    <property type="entry name" value="GH115_C"/>
    <property type="match status" value="1"/>
</dbReference>
<dbReference type="AlphaFoldDB" id="A0A1L7I0E3"/>
<dbReference type="Proteomes" id="UP000186230">
    <property type="component" value="Chromosome"/>
</dbReference>
<dbReference type="PANTHER" id="PTHR37842:SF2">
    <property type="entry name" value="GYLCOSYL HYDROLASE 115 C-TERMINAL DOMAIN-CONTAINING PROTEIN"/>
    <property type="match status" value="1"/>
</dbReference>
<gene>
    <name evidence="1" type="ORF">GRFL_0337</name>
</gene>
<name>A0A1L7I0E3_9FLAO</name>
<organism evidence="1 2">
    <name type="scientific">Christiangramia flava JLT2011</name>
    <dbReference type="NCBI Taxonomy" id="1229726"/>
    <lineage>
        <taxon>Bacteria</taxon>
        <taxon>Pseudomonadati</taxon>
        <taxon>Bacteroidota</taxon>
        <taxon>Flavobacteriia</taxon>
        <taxon>Flavobacteriales</taxon>
        <taxon>Flavobacteriaceae</taxon>
        <taxon>Christiangramia</taxon>
    </lineage>
</organism>
<dbReference type="GO" id="GO:0005975">
    <property type="term" value="P:carbohydrate metabolic process"/>
    <property type="evidence" value="ECO:0007669"/>
    <property type="project" value="UniProtKB-ARBA"/>
</dbReference>
<dbReference type="Pfam" id="PF15979">
    <property type="entry name" value="Glyco_hydro_115"/>
    <property type="match status" value="1"/>
</dbReference>
<evidence type="ECO:0000313" key="2">
    <source>
        <dbReference type="Proteomes" id="UP000186230"/>
    </source>
</evidence>
<dbReference type="KEGG" id="gfl:GRFL_0337"/>
<evidence type="ECO:0000313" key="1">
    <source>
        <dbReference type="EMBL" id="APU67061.1"/>
    </source>
</evidence>
<dbReference type="Gene3D" id="3.20.20.520">
    <property type="entry name" value="Glycosyl hydrolase family 115"/>
    <property type="match status" value="1"/>
</dbReference>
<keyword evidence="2" id="KW-1185">Reference proteome</keyword>
<proteinExistence type="predicted"/>
<dbReference type="STRING" id="1229726.GRFL_0337"/>
<dbReference type="InterPro" id="IPR041437">
    <property type="entry name" value="GH115_C"/>
</dbReference>
<dbReference type="InterPro" id="IPR031924">
    <property type="entry name" value="GH115"/>
</dbReference>
<dbReference type="Gene3D" id="1.20.58.2150">
    <property type="match status" value="1"/>
</dbReference>
<dbReference type="Gene3D" id="3.30.379.10">
    <property type="entry name" value="Chitobiase/beta-hexosaminidase domain 2-like"/>
    <property type="match status" value="1"/>
</dbReference>
<sequence>MKLKNSKAMPILMNKNRQLCMFLGILCSLNFAIAQENYVTGQQQENAFTLFNQSQQAVLLIDTADFKGVKLVAKDLSEDFERVSGKLARIDSSGSASPEMPIIIGTIGKSKLIDQLAENGKLDINNITGKWETFQTQIINDPMPGIKQALVIAGSDKRGTIYGMYDLSEKMGVSPWYWWADVPVKKKESLYVKPGIYSDGTPEIQYRGIFINDEAPALSGWVGENFGDFNSQFYEHVFELILRLKANFLWPAMWGRAFYDDDPRNPVLADDYGVVISTSHHEPLMRAHAEWERYGNGPWDYTKNKDSLQAFWKKGIERMQNNESLVTVGMRGDGDEPMTEGTAIDLLEQIVADQRTIISDVTGKPVSETPQVWALYKEVQDYYDKGMRVPDDVTLLLADDNWGNIRKLPDPDEKERAGGYGIYYHFDYVGGPRNYKWINTSQISRVYEQMSLAYAYEANKLWIVNVGDIKPMEYPISFFLDYAWKPSKFNLKDLQQYPKKWAAEQFGEQYSEEIGELLQSYTTLNSRRKPELLSPETYSLEHYQEAERIWKSFEELEKKAQMLGKKLPEAAQSAYFELVLFPIEASANLNRLYIASAKNQLYANQGRNSANEWGEKVKEYFRRDQELAKEYHALENGKWNHMMSQTHIGYTYWQEPKENKMPEIASYQASEKGELGIAIPGDSTYFPQQTTLKLLPFDRSHPENQLTLFNRGKSAVDFKVKKIPGWLTVDQKKDEFKEEQILRFALAANKLPSKKTEAKVEIIGNGKMATIEVIFDPYSENAKGYLEYNGVVSIPANGYKENQGWEQIPDLGREDIALRPENRFSQELSEASSLTYEFSLKNDFEGTLQFYVSPSLDFLAKGGLELAYSVDGKTPQKLNILKDTKDNWGSSVSNNVTKVLSSLELEEGSHSLKVYALDPGVVLQQIVLQEKSAQDDSYLGPPPSIKK</sequence>
<dbReference type="InterPro" id="IPR029018">
    <property type="entry name" value="Hex-like_dom2"/>
</dbReference>